<evidence type="ECO:0000256" key="1">
    <source>
        <dbReference type="ARBA" id="ARBA00004651"/>
    </source>
</evidence>
<feature type="transmembrane region" description="Helical" evidence="7">
    <location>
        <begin position="558"/>
        <end position="579"/>
    </location>
</feature>
<keyword evidence="5 7" id="KW-0472">Membrane</keyword>
<organism evidence="9 10">
    <name type="scientific">Streptomyces phaeochromogenes</name>
    <dbReference type="NCBI Taxonomy" id="1923"/>
    <lineage>
        <taxon>Bacteria</taxon>
        <taxon>Bacillati</taxon>
        <taxon>Actinomycetota</taxon>
        <taxon>Actinomycetes</taxon>
        <taxon>Kitasatosporales</taxon>
        <taxon>Streptomycetaceae</taxon>
        <taxon>Streptomyces</taxon>
        <taxon>Streptomyces phaeochromogenes group</taxon>
    </lineage>
</organism>
<feature type="transmembrane region" description="Helical" evidence="7">
    <location>
        <begin position="25"/>
        <end position="46"/>
    </location>
</feature>
<keyword evidence="3 7" id="KW-0812">Transmembrane</keyword>
<accession>A0ABZ1HTJ8</accession>
<feature type="domain" description="SSD" evidence="8">
    <location>
        <begin position="225"/>
        <end position="356"/>
    </location>
</feature>
<dbReference type="Gene3D" id="1.20.1640.10">
    <property type="entry name" value="Multidrug efflux transporter AcrB transmembrane domain"/>
    <property type="match status" value="2"/>
</dbReference>
<dbReference type="InterPro" id="IPR004869">
    <property type="entry name" value="MMPL_dom"/>
</dbReference>
<feature type="transmembrane region" description="Helical" evidence="7">
    <location>
        <begin position="207"/>
        <end position="227"/>
    </location>
</feature>
<keyword evidence="2" id="KW-1003">Cell membrane</keyword>
<dbReference type="Proteomes" id="UP001340816">
    <property type="component" value="Chromosome"/>
</dbReference>
<keyword evidence="4 7" id="KW-1133">Transmembrane helix</keyword>
<feature type="transmembrane region" description="Helical" evidence="7">
    <location>
        <begin position="627"/>
        <end position="647"/>
    </location>
</feature>
<evidence type="ECO:0000313" key="9">
    <source>
        <dbReference type="EMBL" id="WSD20434.1"/>
    </source>
</evidence>
<dbReference type="PANTHER" id="PTHR33406:SF13">
    <property type="entry name" value="MEMBRANE PROTEIN YDFJ"/>
    <property type="match status" value="1"/>
</dbReference>
<feature type="transmembrane region" description="Helical" evidence="7">
    <location>
        <begin position="397"/>
        <end position="419"/>
    </location>
</feature>
<feature type="transmembrane region" description="Helical" evidence="7">
    <location>
        <begin position="305"/>
        <end position="328"/>
    </location>
</feature>
<proteinExistence type="predicted"/>
<reference evidence="9 10" key="1">
    <citation type="submission" date="2022-10" db="EMBL/GenBank/DDBJ databases">
        <title>The complete genomes of actinobacterial strains from the NBC collection.</title>
        <authorList>
            <person name="Joergensen T.S."/>
            <person name="Alvarez Arevalo M."/>
            <person name="Sterndorff E.B."/>
            <person name="Faurdal D."/>
            <person name="Vuksanovic O."/>
            <person name="Mourched A.-S."/>
            <person name="Charusanti P."/>
            <person name="Shaw S."/>
            <person name="Blin K."/>
            <person name="Weber T."/>
        </authorList>
    </citation>
    <scope>NUCLEOTIDE SEQUENCE [LARGE SCALE GENOMIC DNA]</scope>
    <source>
        <strain evidence="9 10">NBC 01752</strain>
    </source>
</reference>
<dbReference type="Pfam" id="PF03176">
    <property type="entry name" value="MMPL"/>
    <property type="match status" value="2"/>
</dbReference>
<name>A0ABZ1HTJ8_STRPH</name>
<evidence type="ECO:0000259" key="8">
    <source>
        <dbReference type="PROSITE" id="PS50156"/>
    </source>
</evidence>
<evidence type="ECO:0000256" key="4">
    <source>
        <dbReference type="ARBA" id="ARBA00022989"/>
    </source>
</evidence>
<sequence>MSPTRSSTGDGQRAPGRLRRLGEWCARHFVIVIVAWLVVLAALQVLDRSFGGDYSDDFQLPGVQSEQGLDVLKEHDPAAGGYSSQIVLRDDKQSLTSVSSQMGQTITALQKLPHVLSAQNPLTAPSQQSSQSSGQSQQPNVGPLSSDGKTGYITIRFDVQPSTLGDSYLDGVDSSVQSLRSAGVEVEYGGPLGELARPAADDRISELIGFAVAIVVLLVGFGSVLAAGIPLLTALISAVGGLACLGLLATAFTFATVSPTLATMIGLGVGIDYALFLITRHRQNLMNGDDPVRAAGRATATSGRAVLVSGCTVIVALAGLSVSGVSFIGLLGVAAAVTVVSAVIGALTLVPALLGLIGHRIDRYHVRHPVAETNAAPGEPVQGTWHRYAQRVQRRPWWFLAGGVVTVLVLAIPVLSIQLGHIGDGADPKSFTDRRAYDLMSDAFGPGSNGPLTVVIDQTSVPSDQRSSLATQAQKSLTDVQGAATSTQLTPTQDGFVLVGTVYSKEAPQSADTTDLTNRLVDQTLPQAVSGTDAKGYVTGTTAAQVDFRDIVAERLPLIIAVVVALAFLIILMVFRGLLVALKAAVLNVLSIAASYGVVVAVFQWGWGGPALGVSGKVPIESYVPMMMFAIIFGLSMDYEIFLLSRVHEAWLRTGDAKASVAHALEITARVITCAALIMVSVFAAFIVSDNIVVKMLGLGLAVSVLIDATVVRLLLVPAVMTLLGRHAWWTPRWLDRIMPHVDPEGDHD</sequence>
<evidence type="ECO:0000256" key="3">
    <source>
        <dbReference type="ARBA" id="ARBA00022692"/>
    </source>
</evidence>
<dbReference type="InterPro" id="IPR000731">
    <property type="entry name" value="SSD"/>
</dbReference>
<feature type="transmembrane region" description="Helical" evidence="7">
    <location>
        <begin position="234"/>
        <end position="255"/>
    </location>
</feature>
<feature type="transmembrane region" description="Helical" evidence="7">
    <location>
        <begin position="667"/>
        <end position="687"/>
    </location>
</feature>
<comment type="subcellular location">
    <subcellularLocation>
        <location evidence="1">Cell membrane</location>
        <topology evidence="1">Multi-pass membrane protein</topology>
    </subcellularLocation>
</comment>
<keyword evidence="10" id="KW-1185">Reference proteome</keyword>
<dbReference type="EMBL" id="CP109135">
    <property type="protein sequence ID" value="WSD20434.1"/>
    <property type="molecule type" value="Genomic_DNA"/>
</dbReference>
<evidence type="ECO:0000256" key="6">
    <source>
        <dbReference type="SAM" id="MobiDB-lite"/>
    </source>
</evidence>
<feature type="transmembrane region" description="Helical" evidence="7">
    <location>
        <begin position="334"/>
        <end position="357"/>
    </location>
</feature>
<gene>
    <name evidence="9" type="ORF">OHB35_48340</name>
</gene>
<feature type="region of interest" description="Disordered" evidence="6">
    <location>
        <begin position="122"/>
        <end position="148"/>
    </location>
</feature>
<feature type="compositionally biased region" description="Low complexity" evidence="6">
    <location>
        <begin position="126"/>
        <end position="138"/>
    </location>
</feature>
<evidence type="ECO:0000256" key="5">
    <source>
        <dbReference type="ARBA" id="ARBA00023136"/>
    </source>
</evidence>
<feature type="transmembrane region" description="Helical" evidence="7">
    <location>
        <begin position="586"/>
        <end position="607"/>
    </location>
</feature>
<dbReference type="PROSITE" id="PS50156">
    <property type="entry name" value="SSD"/>
    <property type="match status" value="1"/>
</dbReference>
<dbReference type="SUPFAM" id="SSF82866">
    <property type="entry name" value="Multidrug efflux transporter AcrB transmembrane domain"/>
    <property type="match status" value="2"/>
</dbReference>
<dbReference type="InterPro" id="IPR050545">
    <property type="entry name" value="Mycobact_MmpL"/>
</dbReference>
<evidence type="ECO:0000313" key="10">
    <source>
        <dbReference type="Proteomes" id="UP001340816"/>
    </source>
</evidence>
<evidence type="ECO:0000256" key="7">
    <source>
        <dbReference type="SAM" id="Phobius"/>
    </source>
</evidence>
<dbReference type="RefSeq" id="WP_326762132.1">
    <property type="nucleotide sequence ID" value="NZ_CP109135.1"/>
</dbReference>
<protein>
    <submittedName>
        <fullName evidence="9">MMPL family transporter</fullName>
    </submittedName>
</protein>
<feature type="transmembrane region" description="Helical" evidence="7">
    <location>
        <begin position="699"/>
        <end position="724"/>
    </location>
</feature>
<evidence type="ECO:0000256" key="2">
    <source>
        <dbReference type="ARBA" id="ARBA00022475"/>
    </source>
</evidence>
<dbReference type="PANTHER" id="PTHR33406">
    <property type="entry name" value="MEMBRANE PROTEIN MJ1562-RELATED"/>
    <property type="match status" value="1"/>
</dbReference>
<feature type="transmembrane region" description="Helical" evidence="7">
    <location>
        <begin position="261"/>
        <end position="278"/>
    </location>
</feature>